<dbReference type="EMBL" id="CP040463">
    <property type="protein sequence ID" value="QCT95192.1"/>
    <property type="molecule type" value="Genomic_DNA"/>
</dbReference>
<evidence type="ECO:0000256" key="2">
    <source>
        <dbReference type="SAM" id="MobiDB-lite"/>
    </source>
</evidence>
<feature type="region of interest" description="Disordered" evidence="2">
    <location>
        <begin position="219"/>
        <end position="243"/>
    </location>
</feature>
<evidence type="ECO:0000256" key="1">
    <source>
        <dbReference type="ARBA" id="ARBA00023186"/>
    </source>
</evidence>
<evidence type="ECO:0000313" key="4">
    <source>
        <dbReference type="Proteomes" id="UP000306825"/>
    </source>
</evidence>
<dbReference type="InterPro" id="IPR050289">
    <property type="entry name" value="TorD/DmsD_chaperones"/>
</dbReference>
<dbReference type="InterPro" id="IPR020945">
    <property type="entry name" value="DMSO/NO3_reduct_chaperone"/>
</dbReference>
<dbReference type="InterPro" id="IPR036411">
    <property type="entry name" value="TorD-like_sf"/>
</dbReference>
<dbReference type="Proteomes" id="UP000306825">
    <property type="component" value="Chromosome"/>
</dbReference>
<evidence type="ECO:0000313" key="3">
    <source>
        <dbReference type="EMBL" id="QCT95192.1"/>
    </source>
</evidence>
<protein>
    <submittedName>
        <fullName evidence="3">Molecular chaperone TorD family protein</fullName>
    </submittedName>
</protein>
<dbReference type="PANTHER" id="PTHR34227:SF11">
    <property type="entry name" value="CHAPERONE PROTEIN TORD"/>
    <property type="match status" value="1"/>
</dbReference>
<sequence length="243" mass="28562">MINKDIDLVRAFYYALFSKFLTFTQNKNRFKGLKESLEILQQTPINEESKNAIENLLKNYNEKDIEEEFDSIFYDIANDPIPTTASFYDEERENGKQRVKMAEIVLSSKFRKKEDFTDTEDDIGFILPFMQNLILSKIEGDEKAVRLEEKTFKIINEFIDEFIENLYMHSSSNIYKNVAILLKSFIETERIYFNLQAPIKEKIKKVEINILADDEAKNRKKKKKNSQKTTCNLEEGGDVEDEV</sequence>
<organism evidence="3 4">
    <name type="scientific">Caminibacter mediatlanticus TB-2</name>
    <dbReference type="NCBI Taxonomy" id="391592"/>
    <lineage>
        <taxon>Bacteria</taxon>
        <taxon>Pseudomonadati</taxon>
        <taxon>Campylobacterota</taxon>
        <taxon>Epsilonproteobacteria</taxon>
        <taxon>Nautiliales</taxon>
        <taxon>Nautiliaceae</taxon>
        <taxon>Caminibacter</taxon>
    </lineage>
</organism>
<reference evidence="3 4" key="1">
    <citation type="submission" date="2019-05" db="EMBL/GenBank/DDBJ databases">
        <title>A comparative analysis of the Nautiliaceae.</title>
        <authorList>
            <person name="Grosche A."/>
            <person name="Smedile F."/>
            <person name="Vetriani C."/>
        </authorList>
    </citation>
    <scope>NUCLEOTIDE SEQUENCE [LARGE SCALE GENOMIC DNA]</scope>
    <source>
        <strain evidence="3 4">TB-2</strain>
    </source>
</reference>
<accession>A0ABX5VA63</accession>
<dbReference type="Pfam" id="PF02613">
    <property type="entry name" value="Nitrate_red_del"/>
    <property type="match status" value="1"/>
</dbReference>
<dbReference type="SUPFAM" id="SSF89155">
    <property type="entry name" value="TorD-like"/>
    <property type="match status" value="1"/>
</dbReference>
<dbReference type="RefSeq" id="WP_138323779.1">
    <property type="nucleotide sequence ID" value="NZ_CP040463.1"/>
</dbReference>
<name>A0ABX5VA63_9BACT</name>
<dbReference type="PANTHER" id="PTHR34227">
    <property type="entry name" value="CHAPERONE PROTEIN YCDY"/>
    <property type="match status" value="1"/>
</dbReference>
<dbReference type="Gene3D" id="1.10.3480.10">
    <property type="entry name" value="TorD-like"/>
    <property type="match status" value="1"/>
</dbReference>
<gene>
    <name evidence="3" type="ORF">FE773_08305</name>
</gene>
<proteinExistence type="predicted"/>
<keyword evidence="4" id="KW-1185">Reference proteome</keyword>
<keyword evidence="1" id="KW-0143">Chaperone</keyword>